<dbReference type="EMBL" id="BOSM01000001">
    <property type="protein sequence ID" value="GIP56792.1"/>
    <property type="molecule type" value="Genomic_DNA"/>
</dbReference>
<keyword evidence="1" id="KW-0472">Membrane</keyword>
<comment type="caution">
    <text evidence="2">The sequence shown here is derived from an EMBL/GenBank/DDBJ whole genome shotgun (WGS) entry which is preliminary data.</text>
</comment>
<keyword evidence="1" id="KW-1133">Transmembrane helix</keyword>
<reference evidence="2 3" key="1">
    <citation type="submission" date="2021-03" db="EMBL/GenBank/DDBJ databases">
        <title>Antimicrobial resistance genes in bacteria isolated from Japanese honey, and their potential for conferring macrolide and lincosamide resistance in the American foulbrood pathogen Paenibacillus larvae.</title>
        <authorList>
            <person name="Okamoto M."/>
            <person name="Kumagai M."/>
            <person name="Kanamori H."/>
            <person name="Takamatsu D."/>
        </authorList>
    </citation>
    <scope>NUCLEOTIDE SEQUENCE [LARGE SCALE GENOMIC DNA]</scope>
    <source>
        <strain evidence="2 3">J15TS10</strain>
    </source>
</reference>
<proteinExistence type="predicted"/>
<name>A0ABQ4MLD3_9BACL</name>
<accession>A0ABQ4MLD3</accession>
<evidence type="ECO:0000313" key="3">
    <source>
        <dbReference type="Proteomes" id="UP000681290"/>
    </source>
</evidence>
<evidence type="ECO:0000313" key="2">
    <source>
        <dbReference type="EMBL" id="GIP56792.1"/>
    </source>
</evidence>
<evidence type="ECO:0000256" key="1">
    <source>
        <dbReference type="SAM" id="Phobius"/>
    </source>
</evidence>
<sequence length="98" mass="11340">MQTEYLFMVIAFIVAALVPYFFKRRLRKKTGLPETDERVLHQFQKFTLFIVCIISISGVLALGIYTLLGHDTLQINYIWLFLLLLILSLSVGAFLSKR</sequence>
<keyword evidence="1" id="KW-0812">Transmembrane</keyword>
<feature type="transmembrane region" description="Helical" evidence="1">
    <location>
        <begin position="77"/>
        <end position="95"/>
    </location>
</feature>
<organism evidence="2 3">
    <name type="scientific">Paenibacillus woosongensis</name>
    <dbReference type="NCBI Taxonomy" id="307580"/>
    <lineage>
        <taxon>Bacteria</taxon>
        <taxon>Bacillati</taxon>
        <taxon>Bacillota</taxon>
        <taxon>Bacilli</taxon>
        <taxon>Bacillales</taxon>
        <taxon>Paenibacillaceae</taxon>
        <taxon>Paenibacillus</taxon>
    </lineage>
</organism>
<keyword evidence="3" id="KW-1185">Reference proteome</keyword>
<feature type="transmembrane region" description="Helical" evidence="1">
    <location>
        <begin position="6"/>
        <end position="22"/>
    </location>
</feature>
<dbReference type="Proteomes" id="UP000681290">
    <property type="component" value="Unassembled WGS sequence"/>
</dbReference>
<gene>
    <name evidence="2" type="ORF">J15TS10_06060</name>
</gene>
<dbReference type="RefSeq" id="WP_213588823.1">
    <property type="nucleotide sequence ID" value="NZ_BOSM01000001.1"/>
</dbReference>
<protein>
    <submittedName>
        <fullName evidence="2">Uncharacterized protein</fullName>
    </submittedName>
</protein>
<feature type="transmembrane region" description="Helical" evidence="1">
    <location>
        <begin position="43"/>
        <end position="65"/>
    </location>
</feature>